<accession>A0AAD7D3Z3</accession>
<comment type="caution">
    <text evidence="1">The sequence shown here is derived from an EMBL/GenBank/DDBJ whole genome shotgun (WGS) entry which is preliminary data.</text>
</comment>
<gene>
    <name evidence="1" type="ORF">B0H17DRAFT_1140138</name>
</gene>
<dbReference type="Proteomes" id="UP001221757">
    <property type="component" value="Unassembled WGS sequence"/>
</dbReference>
<proteinExistence type="predicted"/>
<evidence type="ECO:0000313" key="1">
    <source>
        <dbReference type="EMBL" id="KAJ7675510.1"/>
    </source>
</evidence>
<protein>
    <submittedName>
        <fullName evidence="1">Uncharacterized protein</fullName>
    </submittedName>
</protein>
<keyword evidence="2" id="KW-1185">Reference proteome</keyword>
<dbReference type="EMBL" id="JARKIE010000147">
    <property type="protein sequence ID" value="KAJ7675510.1"/>
    <property type="molecule type" value="Genomic_DNA"/>
</dbReference>
<reference evidence="1" key="1">
    <citation type="submission" date="2023-03" db="EMBL/GenBank/DDBJ databases">
        <title>Massive genome expansion in bonnet fungi (Mycena s.s.) driven by repeated elements and novel gene families across ecological guilds.</title>
        <authorList>
            <consortium name="Lawrence Berkeley National Laboratory"/>
            <person name="Harder C.B."/>
            <person name="Miyauchi S."/>
            <person name="Viragh M."/>
            <person name="Kuo A."/>
            <person name="Thoen E."/>
            <person name="Andreopoulos B."/>
            <person name="Lu D."/>
            <person name="Skrede I."/>
            <person name="Drula E."/>
            <person name="Henrissat B."/>
            <person name="Morin E."/>
            <person name="Kohler A."/>
            <person name="Barry K."/>
            <person name="LaButti K."/>
            <person name="Morin E."/>
            <person name="Salamov A."/>
            <person name="Lipzen A."/>
            <person name="Mereny Z."/>
            <person name="Hegedus B."/>
            <person name="Baldrian P."/>
            <person name="Stursova M."/>
            <person name="Weitz H."/>
            <person name="Taylor A."/>
            <person name="Grigoriev I.V."/>
            <person name="Nagy L.G."/>
            <person name="Martin F."/>
            <person name="Kauserud H."/>
        </authorList>
    </citation>
    <scope>NUCLEOTIDE SEQUENCE</scope>
    <source>
        <strain evidence="1">CBHHK067</strain>
    </source>
</reference>
<evidence type="ECO:0000313" key="2">
    <source>
        <dbReference type="Proteomes" id="UP001221757"/>
    </source>
</evidence>
<organism evidence="1 2">
    <name type="scientific">Mycena rosella</name>
    <name type="common">Pink bonnet</name>
    <name type="synonym">Agaricus rosellus</name>
    <dbReference type="NCBI Taxonomy" id="1033263"/>
    <lineage>
        <taxon>Eukaryota</taxon>
        <taxon>Fungi</taxon>
        <taxon>Dikarya</taxon>
        <taxon>Basidiomycota</taxon>
        <taxon>Agaricomycotina</taxon>
        <taxon>Agaricomycetes</taxon>
        <taxon>Agaricomycetidae</taxon>
        <taxon>Agaricales</taxon>
        <taxon>Marasmiineae</taxon>
        <taxon>Mycenaceae</taxon>
        <taxon>Mycena</taxon>
    </lineage>
</organism>
<name>A0AAD7D3Z3_MYCRO</name>
<sequence length="437" mass="48494">MREQPLRPALKTIPLHPGTYFRRSPAKSFELTDLEGHRNSRDKYQVLFEAAATLVGKTVGTLLGRLSSRFDAPALRAPALSRSCRGFGFDPPRGGPLGPSPDDYKVVSMLQRFGRPRGRDLAGGFGFDPPHGGPLGTSSDEYRVVSMLQRFERRRRRDLAGGLDLILPIEDRWDPPRTTIQSFRRSSASSVGAVAILQGFIFDPPYPGPLGPSPDDYQVVSMLQRFERPRCRDLAGGLDLILPTEDCWNPAQATIKSYRRCTASSVGAVTRFLHVTPPSKVGYISTNTQLIRLNRHTYKTARSLRGRRSSFFDAPMRNAPVLSRPRGGFRYLTPIKDLQDPRHTTINSSRRSSASSVGVVAILHPGPLGCSPLDYGVASTLQNIKPRRRCDHTVAGWQDIIHATIEALTIVQFFKRTSQEIKALGPLDCARKPVISW</sequence>
<dbReference type="AlphaFoldDB" id="A0AAD7D3Z3"/>